<dbReference type="Proteomes" id="UP000596742">
    <property type="component" value="Unassembled WGS sequence"/>
</dbReference>
<keyword evidence="4" id="KW-1185">Reference proteome</keyword>
<comment type="caution">
    <text evidence="3">The sequence shown here is derived from an EMBL/GenBank/DDBJ whole genome shotgun (WGS) entry which is preliminary data.</text>
</comment>
<dbReference type="EMBL" id="UYJE01005925">
    <property type="protein sequence ID" value="VDI41669.1"/>
    <property type="molecule type" value="Genomic_DNA"/>
</dbReference>
<evidence type="ECO:0000256" key="2">
    <source>
        <dbReference type="SAM" id="MobiDB-lite"/>
    </source>
</evidence>
<evidence type="ECO:0000313" key="3">
    <source>
        <dbReference type="EMBL" id="VDI41669.1"/>
    </source>
</evidence>
<feature type="compositionally biased region" description="Basic residues" evidence="2">
    <location>
        <begin position="258"/>
        <end position="268"/>
    </location>
</feature>
<feature type="coiled-coil region" evidence="1">
    <location>
        <begin position="131"/>
        <end position="158"/>
    </location>
</feature>
<organism evidence="3 4">
    <name type="scientific">Mytilus galloprovincialis</name>
    <name type="common">Mediterranean mussel</name>
    <dbReference type="NCBI Taxonomy" id="29158"/>
    <lineage>
        <taxon>Eukaryota</taxon>
        <taxon>Metazoa</taxon>
        <taxon>Spiralia</taxon>
        <taxon>Lophotrochozoa</taxon>
        <taxon>Mollusca</taxon>
        <taxon>Bivalvia</taxon>
        <taxon>Autobranchia</taxon>
        <taxon>Pteriomorphia</taxon>
        <taxon>Mytilida</taxon>
        <taxon>Mytiloidea</taxon>
        <taxon>Mytilidae</taxon>
        <taxon>Mytilinae</taxon>
        <taxon>Mytilus</taxon>
    </lineage>
</organism>
<dbReference type="AlphaFoldDB" id="A0A8B6EXU0"/>
<evidence type="ECO:0000256" key="1">
    <source>
        <dbReference type="SAM" id="Coils"/>
    </source>
</evidence>
<accession>A0A8B6EXU0</accession>
<proteinExistence type="predicted"/>
<gene>
    <name evidence="3" type="ORF">MGAL_10B081720</name>
</gene>
<sequence>MDKFGSSRRAPARSMLQDLDMKDYRITGLGEPKDDADAVTKEWVDDQLKRILKDLEALQSECNQLKMDLKRMTREINDSIKTSTRDKVDRTECVSTNGGKMSIDLDMQGHAIRNLPEGSRSDEPVTKGWYAKNWQELVASMQSRINDLEKKIKSSRSRRRVSEIDDHDRSIDSIKTTLEGWHAPTGADLPIAFLVSLKGPERLLIGGLFQVGLLDPRVEFLGISFPLYEGLFHPTSGSSSQESSRSDRRPGRCAGAPARRRIPGSPRR</sequence>
<name>A0A8B6EXU0_MYTGA</name>
<reference evidence="3" key="1">
    <citation type="submission" date="2018-11" db="EMBL/GenBank/DDBJ databases">
        <authorList>
            <person name="Alioto T."/>
            <person name="Alioto T."/>
        </authorList>
    </citation>
    <scope>NUCLEOTIDE SEQUENCE</scope>
</reference>
<keyword evidence="1" id="KW-0175">Coiled coil</keyword>
<protein>
    <submittedName>
        <fullName evidence="3">Uncharacterized protein</fullName>
    </submittedName>
</protein>
<evidence type="ECO:0000313" key="4">
    <source>
        <dbReference type="Proteomes" id="UP000596742"/>
    </source>
</evidence>
<feature type="region of interest" description="Disordered" evidence="2">
    <location>
        <begin position="234"/>
        <end position="268"/>
    </location>
</feature>
<feature type="coiled-coil region" evidence="1">
    <location>
        <begin position="41"/>
        <end position="82"/>
    </location>
</feature>